<dbReference type="GO" id="GO:0005829">
    <property type="term" value="C:cytosol"/>
    <property type="evidence" value="ECO:0007669"/>
    <property type="project" value="TreeGrafter"/>
</dbReference>
<feature type="domain" description="SCP2" evidence="1">
    <location>
        <begin position="20"/>
        <end position="118"/>
    </location>
</feature>
<evidence type="ECO:0000313" key="3">
    <source>
        <dbReference type="EMBL" id="JAS33478.1"/>
    </source>
</evidence>
<evidence type="ECO:0000313" key="4">
    <source>
        <dbReference type="EMBL" id="JAS36118.1"/>
    </source>
</evidence>
<organism evidence="2">
    <name type="scientific">Clastoptera arizonana</name>
    <name type="common">Arizona spittle bug</name>
    <dbReference type="NCBI Taxonomy" id="38151"/>
    <lineage>
        <taxon>Eukaryota</taxon>
        <taxon>Metazoa</taxon>
        <taxon>Ecdysozoa</taxon>
        <taxon>Arthropoda</taxon>
        <taxon>Hexapoda</taxon>
        <taxon>Insecta</taxon>
        <taxon>Pterygota</taxon>
        <taxon>Neoptera</taxon>
        <taxon>Paraneoptera</taxon>
        <taxon>Hemiptera</taxon>
        <taxon>Auchenorrhyncha</taxon>
        <taxon>Cercopoidea</taxon>
        <taxon>Clastopteridae</taxon>
        <taxon>Clastoptera</taxon>
    </lineage>
</organism>
<dbReference type="EMBL" id="GEDC01016048">
    <property type="protein sequence ID" value="JAS21250.1"/>
    <property type="molecule type" value="Transcribed_RNA"/>
</dbReference>
<dbReference type="AlphaFoldDB" id="A0A1B6D6F1"/>
<protein>
    <recommendedName>
        <fullName evidence="1">SCP2 domain-containing protein</fullName>
    </recommendedName>
</protein>
<gene>
    <name evidence="3" type="ORF">g.36151</name>
    <name evidence="4" type="ORF">g.36152</name>
    <name evidence="2" type="ORF">g.36153</name>
</gene>
<evidence type="ECO:0000259" key="1">
    <source>
        <dbReference type="Pfam" id="PF02036"/>
    </source>
</evidence>
<dbReference type="EMBL" id="GEDC01003820">
    <property type="protein sequence ID" value="JAS33478.1"/>
    <property type="molecule type" value="Transcribed_RNA"/>
</dbReference>
<name>A0A1B6D6F1_9HEMI</name>
<dbReference type="InterPro" id="IPR036527">
    <property type="entry name" value="SCP2_sterol-bd_dom_sf"/>
</dbReference>
<dbReference type="Gene3D" id="3.30.1050.10">
    <property type="entry name" value="SCP2 sterol-binding domain"/>
    <property type="match status" value="1"/>
</dbReference>
<sequence>MDLKKASDSELLSEQVFDGMKERVDANLEKVKAINGVFVYNITKGGKVQGTWTLDLKKCSVYKGEPEKGVKVDATVTIDDQDMVDLALGKLNPQAAFMKGKLKVKGNIMLIQKLKILMSLDSKL</sequence>
<reference evidence="2" key="1">
    <citation type="submission" date="2015-12" db="EMBL/GenBank/DDBJ databases">
        <title>De novo transcriptome assembly of four potential Pierce s Disease insect vectors from Arizona vineyards.</title>
        <authorList>
            <person name="Tassone E.E."/>
        </authorList>
    </citation>
    <scope>NUCLEOTIDE SEQUENCE</scope>
</reference>
<dbReference type="SUPFAM" id="SSF55718">
    <property type="entry name" value="SCP-like"/>
    <property type="match status" value="1"/>
</dbReference>
<dbReference type="PANTHER" id="PTHR10094">
    <property type="entry name" value="STEROL CARRIER PROTEIN 2 SCP-2 FAMILY PROTEIN"/>
    <property type="match status" value="1"/>
</dbReference>
<accession>A0A1B6D6F1</accession>
<proteinExistence type="predicted"/>
<dbReference type="InterPro" id="IPR003033">
    <property type="entry name" value="SCP2_sterol-bd_dom"/>
</dbReference>
<evidence type="ECO:0000313" key="2">
    <source>
        <dbReference type="EMBL" id="JAS21250.1"/>
    </source>
</evidence>
<dbReference type="EMBL" id="GEDC01001180">
    <property type="protein sequence ID" value="JAS36118.1"/>
    <property type="molecule type" value="Transcribed_RNA"/>
</dbReference>
<dbReference type="PANTHER" id="PTHR10094:SF25">
    <property type="entry name" value="SCP2 STEROL-BINDING DOMAIN-CONTAINING PROTEIN 1"/>
    <property type="match status" value="1"/>
</dbReference>
<dbReference type="Pfam" id="PF02036">
    <property type="entry name" value="SCP2"/>
    <property type="match status" value="1"/>
</dbReference>